<sequence length="136" mass="15432">MTTPPFVPLRSLRQGQRAALRLRAEWLEALHEGLVTPVDLFRHAATIDGRPLLALTLRQILTHAGGLSGKTIHTRLTRLRARCGADRISMRQLTVGWLLDSRCRGRRLACWFSLQPSIQREPPWTGFPFTPQTRGM</sequence>
<name>C8X8J2_NAKMY</name>
<dbReference type="eggNOG" id="ENOG502ZH47">
    <property type="taxonomic scope" value="Bacteria"/>
</dbReference>
<dbReference type="AlphaFoldDB" id="C8X8J2"/>
<dbReference type="HOGENOM" id="CLU_1873210_0_0_11"/>
<dbReference type="EMBL" id="CP001737">
    <property type="protein sequence ID" value="ACV79047.1"/>
    <property type="molecule type" value="Genomic_DNA"/>
</dbReference>
<reference evidence="1 2" key="2">
    <citation type="journal article" date="2010" name="Stand. Genomic Sci.">
        <title>Complete genome sequence of Nakamurella multipartita type strain (Y-104).</title>
        <authorList>
            <person name="Tice H."/>
            <person name="Mayilraj S."/>
            <person name="Sims D."/>
            <person name="Lapidus A."/>
            <person name="Nolan M."/>
            <person name="Lucas S."/>
            <person name="Glavina Del Rio T."/>
            <person name="Copeland A."/>
            <person name="Cheng J.F."/>
            <person name="Meincke L."/>
            <person name="Bruce D."/>
            <person name="Goodwin L."/>
            <person name="Pitluck S."/>
            <person name="Ivanova N."/>
            <person name="Mavromatis K."/>
            <person name="Ovchinnikova G."/>
            <person name="Pati A."/>
            <person name="Chen A."/>
            <person name="Palaniappan K."/>
            <person name="Land M."/>
            <person name="Hauser L."/>
            <person name="Chang Y.J."/>
            <person name="Jeffries C.D."/>
            <person name="Detter J.C."/>
            <person name="Brettin T."/>
            <person name="Rohde M."/>
            <person name="Goker M."/>
            <person name="Bristow J."/>
            <person name="Eisen J.A."/>
            <person name="Markowitz V."/>
            <person name="Hugenholtz P."/>
            <person name="Kyrpides N.C."/>
            <person name="Klenk H.P."/>
            <person name="Chen F."/>
        </authorList>
    </citation>
    <scope>NUCLEOTIDE SEQUENCE [LARGE SCALE GENOMIC DNA]</scope>
    <source>
        <strain evidence="2">ATCC 700099 / DSM 44233 / CIP 104796 / JCM 9543 / NBRC 105858 / Y-104</strain>
    </source>
</reference>
<evidence type="ECO:0000313" key="1">
    <source>
        <dbReference type="EMBL" id="ACV79047.1"/>
    </source>
</evidence>
<accession>C8X8J2</accession>
<keyword evidence="2" id="KW-1185">Reference proteome</keyword>
<reference evidence="2" key="1">
    <citation type="submission" date="2009-09" db="EMBL/GenBank/DDBJ databases">
        <title>The complete genome of Nakamurella multipartita DSM 44233.</title>
        <authorList>
            <consortium name="US DOE Joint Genome Institute (JGI-PGF)"/>
            <person name="Lucas S."/>
            <person name="Copeland A."/>
            <person name="Lapidus A."/>
            <person name="Glavina del Rio T."/>
            <person name="Dalin E."/>
            <person name="Tice H."/>
            <person name="Bruce D."/>
            <person name="Goodwin L."/>
            <person name="Pitluck S."/>
            <person name="Kyrpides N."/>
            <person name="Mavromatis K."/>
            <person name="Ivanova N."/>
            <person name="Ovchinnikova G."/>
            <person name="Sims D."/>
            <person name="Meincke L."/>
            <person name="Brettin T."/>
            <person name="Detter J.C."/>
            <person name="Han C."/>
            <person name="Larimer F."/>
            <person name="Land M."/>
            <person name="Hauser L."/>
            <person name="Markowitz V."/>
            <person name="Cheng J.-F."/>
            <person name="Hugenholtz P."/>
            <person name="Woyke T."/>
            <person name="Wu D."/>
            <person name="Klenk H.-P."/>
            <person name="Eisen J.A."/>
        </authorList>
    </citation>
    <scope>NUCLEOTIDE SEQUENCE [LARGE SCALE GENOMIC DNA]</scope>
    <source>
        <strain evidence="2">ATCC 700099 / DSM 44233 / CIP 104796 / JCM 9543 / NBRC 105858 / Y-104</strain>
    </source>
</reference>
<proteinExistence type="predicted"/>
<protein>
    <submittedName>
        <fullName evidence="1">Uncharacterized protein</fullName>
    </submittedName>
</protein>
<gene>
    <name evidence="1" type="ordered locus">Namu_2701</name>
</gene>
<evidence type="ECO:0000313" key="2">
    <source>
        <dbReference type="Proteomes" id="UP000002218"/>
    </source>
</evidence>
<dbReference type="OrthoDB" id="5124308at2"/>
<dbReference type="Proteomes" id="UP000002218">
    <property type="component" value="Chromosome"/>
</dbReference>
<dbReference type="STRING" id="479431.Namu_2701"/>
<dbReference type="KEGG" id="nml:Namu_2701"/>
<dbReference type="RefSeq" id="WP_015747926.1">
    <property type="nucleotide sequence ID" value="NC_013235.1"/>
</dbReference>
<dbReference type="InParanoid" id="C8X8J2"/>
<organism evidence="1 2">
    <name type="scientific">Nakamurella multipartita (strain ATCC 700099 / DSM 44233 / CIP 104796 / JCM 9543 / NBRC 105858 / Y-104)</name>
    <name type="common">Microsphaera multipartita</name>
    <dbReference type="NCBI Taxonomy" id="479431"/>
    <lineage>
        <taxon>Bacteria</taxon>
        <taxon>Bacillati</taxon>
        <taxon>Actinomycetota</taxon>
        <taxon>Actinomycetes</taxon>
        <taxon>Nakamurellales</taxon>
        <taxon>Nakamurellaceae</taxon>
        <taxon>Nakamurella</taxon>
    </lineage>
</organism>